<dbReference type="eggNOG" id="ENOG502QTPE">
    <property type="taxonomic scope" value="Eukaryota"/>
</dbReference>
<dbReference type="SUPFAM" id="SSF53474">
    <property type="entry name" value="alpha/beta-Hydrolases"/>
    <property type="match status" value="1"/>
</dbReference>
<sequence length="331" mass="34914">MATVPVPTASFARPRRRYPDLAGATLGPSRSCKFGNVTRASASSTASTTVETGAGLKLEILSQKAAGGATKAPMLFVHGSYHAAWCWTVHFFDYFSARGHDCYAVSLRGQGGSDVPSGVAVAGTLEEHAADVKDACAFVSKASGAPPILVGHSFGGLVCQRLFTGEPPPLSGLALLASVPPSGNGEMVKRFLKRSFIASMKITYAFIAGAFKTNEKLCRECFFSDDLPDAELKTHMGSIATSCRVRLLDLKALNDSLPIPRPIPGSPPVCVIGGENDFVVDVEGVAECAEWGGVDPVVLPRAAHDLMIDTRWEACAQALAKFATRVGRKGE</sequence>
<dbReference type="InterPro" id="IPR000073">
    <property type="entry name" value="AB_hydrolase_1"/>
</dbReference>
<dbReference type="GeneID" id="9680681"/>
<name>C1MHJ0_MICPC</name>
<dbReference type="KEGG" id="mpp:MICPUCDRAFT_12593"/>
<dbReference type="OMA" id="WAFAEHW"/>
<dbReference type="PANTHER" id="PTHR42886">
    <property type="entry name" value="RE40534P-RELATED"/>
    <property type="match status" value="1"/>
</dbReference>
<dbReference type="OrthoDB" id="8119704at2759"/>
<evidence type="ECO:0000313" key="2">
    <source>
        <dbReference type="EMBL" id="EEH60214.1"/>
    </source>
</evidence>
<dbReference type="GO" id="GO:0052689">
    <property type="term" value="F:carboxylic ester hydrolase activity"/>
    <property type="evidence" value="ECO:0007669"/>
    <property type="project" value="TreeGrafter"/>
</dbReference>
<dbReference type="AlphaFoldDB" id="C1MHJ0"/>
<organism evidence="3">
    <name type="scientific">Micromonas pusilla (strain CCMP1545)</name>
    <name type="common">Picoplanktonic green alga</name>
    <dbReference type="NCBI Taxonomy" id="564608"/>
    <lineage>
        <taxon>Eukaryota</taxon>
        <taxon>Viridiplantae</taxon>
        <taxon>Chlorophyta</taxon>
        <taxon>Mamiellophyceae</taxon>
        <taxon>Mamiellales</taxon>
        <taxon>Mamiellaceae</taxon>
        <taxon>Micromonas</taxon>
    </lineage>
</organism>
<dbReference type="RefSeq" id="XP_003054962.1">
    <property type="nucleotide sequence ID" value="XM_003054916.1"/>
</dbReference>
<dbReference type="Gene3D" id="3.40.50.1820">
    <property type="entry name" value="alpha/beta hydrolase"/>
    <property type="match status" value="1"/>
</dbReference>
<evidence type="ECO:0000313" key="3">
    <source>
        <dbReference type="Proteomes" id="UP000001876"/>
    </source>
</evidence>
<protein>
    <submittedName>
        <fullName evidence="2">Predicted protein</fullName>
    </submittedName>
</protein>
<dbReference type="EMBL" id="GG663735">
    <property type="protein sequence ID" value="EEH60214.1"/>
    <property type="molecule type" value="Genomic_DNA"/>
</dbReference>
<accession>C1MHJ0</accession>
<dbReference type="GO" id="GO:0055088">
    <property type="term" value="P:lipid homeostasis"/>
    <property type="evidence" value="ECO:0007669"/>
    <property type="project" value="TreeGrafter"/>
</dbReference>
<dbReference type="STRING" id="564608.C1MHJ0"/>
<dbReference type="GO" id="GO:0006654">
    <property type="term" value="P:phosphatidic acid biosynthetic process"/>
    <property type="evidence" value="ECO:0007669"/>
    <property type="project" value="TreeGrafter"/>
</dbReference>
<reference evidence="2 3" key="1">
    <citation type="journal article" date="2009" name="Science">
        <title>Green evolution and dynamic adaptations revealed by genomes of the marine picoeukaryotes Micromonas.</title>
        <authorList>
            <person name="Worden A.Z."/>
            <person name="Lee J.H."/>
            <person name="Mock T."/>
            <person name="Rouze P."/>
            <person name="Simmons M.P."/>
            <person name="Aerts A.L."/>
            <person name="Allen A.E."/>
            <person name="Cuvelier M.L."/>
            <person name="Derelle E."/>
            <person name="Everett M.V."/>
            <person name="Foulon E."/>
            <person name="Grimwood J."/>
            <person name="Gundlach H."/>
            <person name="Henrissat B."/>
            <person name="Napoli C."/>
            <person name="McDonald S.M."/>
            <person name="Parker M.S."/>
            <person name="Rombauts S."/>
            <person name="Salamov A."/>
            <person name="Von Dassow P."/>
            <person name="Badger J.H."/>
            <person name="Coutinho P.M."/>
            <person name="Demir E."/>
            <person name="Dubchak I."/>
            <person name="Gentemann C."/>
            <person name="Eikrem W."/>
            <person name="Gready J.E."/>
            <person name="John U."/>
            <person name="Lanier W."/>
            <person name="Lindquist E.A."/>
            <person name="Lucas S."/>
            <person name="Mayer K.F."/>
            <person name="Moreau H."/>
            <person name="Not F."/>
            <person name="Otillar R."/>
            <person name="Panaud O."/>
            <person name="Pangilinan J."/>
            <person name="Paulsen I."/>
            <person name="Piegu B."/>
            <person name="Poliakov A."/>
            <person name="Robbens S."/>
            <person name="Schmutz J."/>
            <person name="Toulza E."/>
            <person name="Wyss T."/>
            <person name="Zelensky A."/>
            <person name="Zhou K."/>
            <person name="Armbrust E.V."/>
            <person name="Bhattacharya D."/>
            <person name="Goodenough U.W."/>
            <person name="Van de Peer Y."/>
            <person name="Grigoriev I.V."/>
        </authorList>
    </citation>
    <scope>NUCLEOTIDE SEQUENCE [LARGE SCALE GENOMIC DNA]</scope>
    <source>
        <strain evidence="2 3">CCMP1545</strain>
    </source>
</reference>
<proteinExistence type="predicted"/>
<gene>
    <name evidence="2" type="ORF">MICPUCDRAFT_12593</name>
</gene>
<dbReference type="InterPro" id="IPR029058">
    <property type="entry name" value="AB_hydrolase_fold"/>
</dbReference>
<evidence type="ECO:0000259" key="1">
    <source>
        <dbReference type="Pfam" id="PF12697"/>
    </source>
</evidence>
<dbReference type="PANTHER" id="PTHR42886:SF42">
    <property type="entry name" value="ALPHA_BETA-HYDROLASES SUPERFAMILY PROTEIN"/>
    <property type="match status" value="1"/>
</dbReference>
<feature type="domain" description="AB hydrolase-1" evidence="1">
    <location>
        <begin position="75"/>
        <end position="318"/>
    </location>
</feature>
<dbReference type="Proteomes" id="UP000001876">
    <property type="component" value="Unassembled WGS sequence"/>
</dbReference>
<keyword evidence="3" id="KW-1185">Reference proteome</keyword>
<dbReference type="GO" id="GO:0042171">
    <property type="term" value="F:lysophosphatidic acid acyltransferase activity"/>
    <property type="evidence" value="ECO:0007669"/>
    <property type="project" value="TreeGrafter"/>
</dbReference>
<dbReference type="ESTHER" id="micpc-c1mhj0">
    <property type="family name" value="6_AlphaBeta_hydrolase"/>
</dbReference>
<dbReference type="Pfam" id="PF12697">
    <property type="entry name" value="Abhydrolase_6"/>
    <property type="match status" value="1"/>
</dbReference>